<reference evidence="5" key="1">
    <citation type="submission" date="2022-07" db="EMBL/GenBank/DDBJ databases">
        <title>Genome Sequence of Xylaria arbuscula.</title>
        <authorList>
            <person name="Buettner E."/>
        </authorList>
    </citation>
    <scope>NUCLEOTIDE SEQUENCE</scope>
    <source>
        <strain evidence="5">VT107</strain>
    </source>
</reference>
<dbReference type="PANTHER" id="PTHR37534">
    <property type="entry name" value="TRANSCRIPTIONAL ACTIVATOR PROTEIN UGA3"/>
    <property type="match status" value="1"/>
</dbReference>
<dbReference type="Proteomes" id="UP001148614">
    <property type="component" value="Unassembled WGS sequence"/>
</dbReference>
<dbReference type="InterPro" id="IPR036864">
    <property type="entry name" value="Zn2-C6_fun-type_DNA-bd_sf"/>
</dbReference>
<dbReference type="CDD" id="cd00067">
    <property type="entry name" value="GAL4"/>
    <property type="match status" value="1"/>
</dbReference>
<dbReference type="Pfam" id="PF00172">
    <property type="entry name" value="Zn_clus"/>
    <property type="match status" value="1"/>
</dbReference>
<dbReference type="Pfam" id="PF11951">
    <property type="entry name" value="Fungal_trans_2"/>
    <property type="match status" value="1"/>
</dbReference>
<dbReference type="GO" id="GO:0000976">
    <property type="term" value="F:transcription cis-regulatory region binding"/>
    <property type="evidence" value="ECO:0007669"/>
    <property type="project" value="TreeGrafter"/>
</dbReference>
<dbReference type="GO" id="GO:0000981">
    <property type="term" value="F:DNA-binding transcription factor activity, RNA polymerase II-specific"/>
    <property type="evidence" value="ECO:0007669"/>
    <property type="project" value="InterPro"/>
</dbReference>
<dbReference type="InterPro" id="IPR001138">
    <property type="entry name" value="Zn2Cys6_DnaBD"/>
</dbReference>
<name>A0A9W8N8N6_9PEZI</name>
<feature type="domain" description="Zn(2)-C6 fungal-type" evidence="4">
    <location>
        <begin position="55"/>
        <end position="83"/>
    </location>
</feature>
<evidence type="ECO:0000256" key="1">
    <source>
        <dbReference type="ARBA" id="ARBA00004123"/>
    </source>
</evidence>
<evidence type="ECO:0000256" key="3">
    <source>
        <dbReference type="SAM" id="MobiDB-lite"/>
    </source>
</evidence>
<comment type="subcellular location">
    <subcellularLocation>
        <location evidence="1">Nucleus</location>
    </subcellularLocation>
</comment>
<evidence type="ECO:0000256" key="2">
    <source>
        <dbReference type="ARBA" id="ARBA00023242"/>
    </source>
</evidence>
<organism evidence="5 6">
    <name type="scientific">Xylaria arbuscula</name>
    <dbReference type="NCBI Taxonomy" id="114810"/>
    <lineage>
        <taxon>Eukaryota</taxon>
        <taxon>Fungi</taxon>
        <taxon>Dikarya</taxon>
        <taxon>Ascomycota</taxon>
        <taxon>Pezizomycotina</taxon>
        <taxon>Sordariomycetes</taxon>
        <taxon>Xylariomycetidae</taxon>
        <taxon>Xylariales</taxon>
        <taxon>Xylariaceae</taxon>
        <taxon>Xylaria</taxon>
    </lineage>
</organism>
<protein>
    <recommendedName>
        <fullName evidence="4">Zn(2)-C6 fungal-type domain-containing protein</fullName>
    </recommendedName>
</protein>
<evidence type="ECO:0000259" key="4">
    <source>
        <dbReference type="PROSITE" id="PS50048"/>
    </source>
</evidence>
<dbReference type="VEuPathDB" id="FungiDB:F4678DRAFT_470967"/>
<dbReference type="GO" id="GO:0005634">
    <property type="term" value="C:nucleus"/>
    <property type="evidence" value="ECO:0007669"/>
    <property type="project" value="UniProtKB-SubCell"/>
</dbReference>
<evidence type="ECO:0000313" key="5">
    <source>
        <dbReference type="EMBL" id="KAJ3563467.1"/>
    </source>
</evidence>
<sequence>MSYPLFKQGIPSVVVDSSPVVPPLKTKRPRGRPRNHALTPQVGSSRFPRCRSRAGCITCRKRKKKCDEAKPECSNCERNGIICEGYNQKTLWMSGQDKAEQDQARNQIPLRITLQPIIQGVETSEDHIFFNHYINRLSNLLTIEDQHPYAFRDMLLQMAVEHDGLMHSILSLASKHFESEAPYSSKILLSRSQYHHDTAIEDLLAWRNEGIDLPKQKANLAPRCGQIMCLLLETAVEGSRNSEHREHLKAYKTLIKENLPLDNSFAIFVIEFFEYRVLVDELICYPGIQTERLITENWVADVKIEPARLIGISDELLYHLVKITTMRNQIRANMAAKVNPVVDYTLLCRATEIDLAIQQWAPTWPTGDSRYRASQLYRQMIWVYLYQTIYPPSLFLPLPVCSLLPTLYRGLSGGSHHVMPPSYTDGDLLLPASQYPLHYERQVALAVDESLAVLDSFKPSDPVQTVLLVPCLVLGCASFAPEQQDRVRTAVSSVRGYTGLRNCDRVIEVLEQVWRLMARAEWERVWDWQGVAKEMGLDFACA</sequence>
<proteinExistence type="predicted"/>
<dbReference type="AlphaFoldDB" id="A0A9W8N8N6"/>
<dbReference type="PROSITE" id="PS50048">
    <property type="entry name" value="ZN2_CY6_FUNGAL_2"/>
    <property type="match status" value="1"/>
</dbReference>
<comment type="caution">
    <text evidence="5">The sequence shown here is derived from an EMBL/GenBank/DDBJ whole genome shotgun (WGS) entry which is preliminary data.</text>
</comment>
<dbReference type="InterPro" id="IPR021858">
    <property type="entry name" value="Fun_TF"/>
</dbReference>
<dbReference type="SMART" id="SM00066">
    <property type="entry name" value="GAL4"/>
    <property type="match status" value="1"/>
</dbReference>
<dbReference type="PROSITE" id="PS00463">
    <property type="entry name" value="ZN2_CY6_FUNGAL_1"/>
    <property type="match status" value="1"/>
</dbReference>
<evidence type="ECO:0000313" key="6">
    <source>
        <dbReference type="Proteomes" id="UP001148614"/>
    </source>
</evidence>
<feature type="compositionally biased region" description="Basic residues" evidence="3">
    <location>
        <begin position="25"/>
        <end position="35"/>
    </location>
</feature>
<dbReference type="GO" id="GO:0008270">
    <property type="term" value="F:zinc ion binding"/>
    <property type="evidence" value="ECO:0007669"/>
    <property type="project" value="InterPro"/>
</dbReference>
<dbReference type="GO" id="GO:0045944">
    <property type="term" value="P:positive regulation of transcription by RNA polymerase II"/>
    <property type="evidence" value="ECO:0007669"/>
    <property type="project" value="TreeGrafter"/>
</dbReference>
<dbReference type="PANTHER" id="PTHR37534:SF38">
    <property type="entry name" value="ZN(2)-C6 FUNGAL-TYPE DOMAIN-CONTAINING PROTEIN"/>
    <property type="match status" value="1"/>
</dbReference>
<dbReference type="Gene3D" id="4.10.240.10">
    <property type="entry name" value="Zn(2)-C6 fungal-type DNA-binding domain"/>
    <property type="match status" value="1"/>
</dbReference>
<gene>
    <name evidence="5" type="ORF">NPX13_g8187</name>
</gene>
<keyword evidence="2" id="KW-0539">Nucleus</keyword>
<dbReference type="SUPFAM" id="SSF57701">
    <property type="entry name" value="Zn2/Cys6 DNA-binding domain"/>
    <property type="match status" value="1"/>
</dbReference>
<dbReference type="EMBL" id="JANPWZ010001756">
    <property type="protein sequence ID" value="KAJ3563467.1"/>
    <property type="molecule type" value="Genomic_DNA"/>
</dbReference>
<keyword evidence="6" id="KW-1185">Reference proteome</keyword>
<accession>A0A9W8N8N6</accession>
<feature type="region of interest" description="Disordered" evidence="3">
    <location>
        <begin position="21"/>
        <end position="45"/>
    </location>
</feature>